<feature type="region of interest" description="Disordered" evidence="1">
    <location>
        <begin position="1"/>
        <end position="47"/>
    </location>
</feature>
<organism evidence="2 3">
    <name type="scientific">Punica granatum</name>
    <name type="common">Pomegranate</name>
    <dbReference type="NCBI Taxonomy" id="22663"/>
    <lineage>
        <taxon>Eukaryota</taxon>
        <taxon>Viridiplantae</taxon>
        <taxon>Streptophyta</taxon>
        <taxon>Embryophyta</taxon>
        <taxon>Tracheophyta</taxon>
        <taxon>Spermatophyta</taxon>
        <taxon>Magnoliopsida</taxon>
        <taxon>eudicotyledons</taxon>
        <taxon>Gunneridae</taxon>
        <taxon>Pentapetalae</taxon>
        <taxon>rosids</taxon>
        <taxon>malvids</taxon>
        <taxon>Myrtales</taxon>
        <taxon>Lythraceae</taxon>
        <taxon>Punica</taxon>
    </lineage>
</organism>
<evidence type="ECO:0000313" key="2">
    <source>
        <dbReference type="EMBL" id="PKI58005.1"/>
    </source>
</evidence>
<keyword evidence="3" id="KW-1185">Reference proteome</keyword>
<evidence type="ECO:0000313" key="3">
    <source>
        <dbReference type="Proteomes" id="UP000233551"/>
    </source>
</evidence>
<dbReference type="Proteomes" id="UP000233551">
    <property type="component" value="Unassembled WGS sequence"/>
</dbReference>
<gene>
    <name evidence="2" type="ORF">CRG98_021585</name>
</gene>
<feature type="region of interest" description="Disordered" evidence="1">
    <location>
        <begin position="82"/>
        <end position="107"/>
    </location>
</feature>
<comment type="caution">
    <text evidence="2">The sequence shown here is derived from an EMBL/GenBank/DDBJ whole genome shotgun (WGS) entry which is preliminary data.</text>
</comment>
<sequence length="473" mass="50287">MHAPPPHVSPAGLSPAHRGASPTHLPPPASSGPHPAYSGGQPSSAADDRARIAVLESTVNQLATTMVTNMAELMALLKGPNRASSSFTPSPGYGPAVNPSPWAQPTLIHDNGDTSASTIVNAPAAHPVNNLPAPPSFSHPANLPAVTLIPSATMLEPPILVPPPISTLVPVSVSASVPAPTSAIPPSIIFLPITAQAPAHTAEPPPYQALQPHIGLSYQAPPPINIAYSEPGTPTHAAPRAPPTNFLPETGTEQEQRLKKLEENIQALQSSGSRLDAGDGDWSLFPGMQLPPKIKYWDYEEFVIHTFQDSLAGAALDWYMSLKAADIPTWADLSSKFIDQYRPPDSRTLQPVQRVSAPQDQQGIATQTRRKQFIPLPTPLSHIYRQLLAETGVGYAGFDATPTPFMIEVPAREPYQDSKVPWTYEGSVGNLERQFSVMGVTRSGRVYENPEAANKGKAPAVALGIALEAMPIP</sequence>
<dbReference type="EMBL" id="PGOL01001449">
    <property type="protein sequence ID" value="PKI58005.1"/>
    <property type="molecule type" value="Genomic_DNA"/>
</dbReference>
<evidence type="ECO:0000256" key="1">
    <source>
        <dbReference type="SAM" id="MobiDB-lite"/>
    </source>
</evidence>
<dbReference type="AlphaFoldDB" id="A0A2I0JNY6"/>
<protein>
    <recommendedName>
        <fullName evidence="4">Retrotransposon gag domain-containing protein</fullName>
    </recommendedName>
</protein>
<name>A0A2I0JNY6_PUNGR</name>
<proteinExistence type="predicted"/>
<feature type="region of interest" description="Disordered" evidence="1">
    <location>
        <begin position="347"/>
        <end position="366"/>
    </location>
</feature>
<dbReference type="STRING" id="22663.A0A2I0JNY6"/>
<accession>A0A2I0JNY6</accession>
<evidence type="ECO:0008006" key="4">
    <source>
        <dbReference type="Google" id="ProtNLM"/>
    </source>
</evidence>
<reference evidence="2 3" key="1">
    <citation type="submission" date="2017-11" db="EMBL/GenBank/DDBJ databases">
        <title>De-novo sequencing of pomegranate (Punica granatum L.) genome.</title>
        <authorList>
            <person name="Akparov Z."/>
            <person name="Amiraslanov A."/>
            <person name="Hajiyeva S."/>
            <person name="Abbasov M."/>
            <person name="Kaur K."/>
            <person name="Hamwieh A."/>
            <person name="Solovyev V."/>
            <person name="Salamov A."/>
            <person name="Braich B."/>
            <person name="Kosarev P."/>
            <person name="Mahmoud A."/>
            <person name="Hajiyev E."/>
            <person name="Babayeva S."/>
            <person name="Izzatullayeva V."/>
            <person name="Mammadov A."/>
            <person name="Mammadov A."/>
            <person name="Sharifova S."/>
            <person name="Ojaghi J."/>
            <person name="Eynullazada K."/>
            <person name="Bayramov B."/>
            <person name="Abdulazimova A."/>
            <person name="Shahmuradov I."/>
        </authorList>
    </citation>
    <scope>NUCLEOTIDE SEQUENCE [LARGE SCALE GENOMIC DNA]</scope>
    <source>
        <strain evidence="3">cv. AG2017</strain>
        <tissue evidence="2">Leaf</tissue>
    </source>
</reference>